<accession>A0A1L1PLV7</accession>
<dbReference type="EMBL" id="CCAE010000016">
    <property type="protein sequence ID" value="CDN87927.1"/>
    <property type="molecule type" value="Genomic_DNA"/>
</dbReference>
<dbReference type="Pfam" id="PF00175">
    <property type="entry name" value="NAD_binding_1"/>
    <property type="match status" value="1"/>
</dbReference>
<dbReference type="PANTHER" id="PTHR19384">
    <property type="entry name" value="NITRIC OXIDE SYNTHASE-RELATED"/>
    <property type="match status" value="1"/>
</dbReference>
<organism evidence="8 9">
    <name type="scientific">Hydrogenophaga intermedia</name>
    <dbReference type="NCBI Taxonomy" id="65786"/>
    <lineage>
        <taxon>Bacteria</taxon>
        <taxon>Pseudomonadati</taxon>
        <taxon>Pseudomonadota</taxon>
        <taxon>Betaproteobacteria</taxon>
        <taxon>Burkholderiales</taxon>
        <taxon>Comamonadaceae</taxon>
        <taxon>Hydrogenophaga</taxon>
    </lineage>
</organism>
<gene>
    <name evidence="8" type="ORF">BN948_02355</name>
</gene>
<dbReference type="GO" id="GO:0003958">
    <property type="term" value="F:NADPH-hemoprotein reductase activity"/>
    <property type="evidence" value="ECO:0007669"/>
    <property type="project" value="UniProtKB-EC"/>
</dbReference>
<evidence type="ECO:0000256" key="1">
    <source>
        <dbReference type="ARBA" id="ARBA00022630"/>
    </source>
</evidence>
<dbReference type="SUPFAM" id="SSF52343">
    <property type="entry name" value="Ferredoxin reductase-like, C-terminal NADP-linked domain"/>
    <property type="match status" value="1"/>
</dbReference>
<evidence type="ECO:0000256" key="5">
    <source>
        <dbReference type="SAM" id="Phobius"/>
    </source>
</evidence>
<dbReference type="CDD" id="cd06200">
    <property type="entry name" value="SiR_like1"/>
    <property type="match status" value="1"/>
</dbReference>
<dbReference type="GO" id="GO:0005829">
    <property type="term" value="C:cytosol"/>
    <property type="evidence" value="ECO:0007669"/>
    <property type="project" value="TreeGrafter"/>
</dbReference>
<protein>
    <recommendedName>
        <fullName evidence="4">NADPH--hemoprotein reductase</fullName>
        <ecNumber evidence="4">1.6.2.4</ecNumber>
    </recommendedName>
</protein>
<feature type="domain" description="FAD-binding FR-type" evidence="7">
    <location>
        <begin position="203"/>
        <end position="315"/>
    </location>
</feature>
<dbReference type="InterPro" id="IPR001433">
    <property type="entry name" value="OxRdtase_FAD/NAD-bd"/>
</dbReference>
<evidence type="ECO:0000259" key="7">
    <source>
        <dbReference type="PROSITE" id="PS51384"/>
    </source>
</evidence>
<dbReference type="InterPro" id="IPR008254">
    <property type="entry name" value="Flavodoxin/NO_synth"/>
</dbReference>
<evidence type="ECO:0000259" key="6">
    <source>
        <dbReference type="PROSITE" id="PS50902"/>
    </source>
</evidence>
<dbReference type="InterPro" id="IPR039261">
    <property type="entry name" value="FNR_nucleotide-bd"/>
</dbReference>
<sequence>MTPEKLAYALVVLALYALMCGAFAWQHRRRQAEAQRRVAALLPATPGVPAWWVTYASQTGQAEELALQTAQALHTAGVPVRLAPLDQLSLADLQQADRLLCVASTYGEGDPPDSAARFARQVMASAEVSLSHLHVGLLALGDKTYAHFCGFGRALDGWLTARGAQPLFERIDVDKSDPEALRQWRQHLAHLAGTSDLPDWEAPALQPWRLRARRHLNPGSTGEPVHHLELVPASGELPDWRAGDLVQVEVSEAPGAPRDYSIASVPADGAVHLLVRRSRRADGGPGIASGWLTEGAALDETLMLRVRAHGGFRIGENARRPLILIGNGTGLAGLRGHMRGRLAEAGHLPDAASLPRPDAVAPMWLLFGERQSACDAHYREEIEAWAHQGWLSRVDWVFSRDQAERRYVQHALADSADAVREWVGQGAALYVCGSLEGMAGEVDRTLREILGDEALEDLAAQGRYRRDVY</sequence>
<dbReference type="PANTHER" id="PTHR19384:SF17">
    <property type="entry name" value="NADPH--CYTOCHROME P450 REDUCTASE"/>
    <property type="match status" value="1"/>
</dbReference>
<evidence type="ECO:0000256" key="3">
    <source>
        <dbReference type="ARBA" id="ARBA00022982"/>
    </source>
</evidence>
<keyword evidence="2" id="KW-0288">FMN</keyword>
<dbReference type="Proteomes" id="UP000028878">
    <property type="component" value="Unassembled WGS sequence"/>
</dbReference>
<feature type="domain" description="Flavodoxin-like" evidence="6">
    <location>
        <begin position="51"/>
        <end position="189"/>
    </location>
</feature>
<dbReference type="SUPFAM" id="SSF63380">
    <property type="entry name" value="Riboflavin synthase domain-like"/>
    <property type="match status" value="1"/>
</dbReference>
<proteinExistence type="predicted"/>
<dbReference type="Gene3D" id="3.40.50.80">
    <property type="entry name" value="Nucleotide-binding domain of ferredoxin-NADP reductase (FNR) module"/>
    <property type="match status" value="1"/>
</dbReference>
<keyword evidence="3" id="KW-0813">Transport</keyword>
<dbReference type="InterPro" id="IPR029039">
    <property type="entry name" value="Flavoprotein-like_sf"/>
</dbReference>
<keyword evidence="5" id="KW-1133">Transmembrane helix</keyword>
<dbReference type="GO" id="GO:0050660">
    <property type="term" value="F:flavin adenine dinucleotide binding"/>
    <property type="evidence" value="ECO:0007669"/>
    <property type="project" value="TreeGrafter"/>
</dbReference>
<evidence type="ECO:0000313" key="8">
    <source>
        <dbReference type="EMBL" id="CDN87927.1"/>
    </source>
</evidence>
<keyword evidence="5" id="KW-0472">Membrane</keyword>
<keyword evidence="5" id="KW-0812">Transmembrane</keyword>
<dbReference type="GO" id="GO:0010181">
    <property type="term" value="F:FMN binding"/>
    <property type="evidence" value="ECO:0007669"/>
    <property type="project" value="InterPro"/>
</dbReference>
<keyword evidence="9" id="KW-1185">Reference proteome</keyword>
<dbReference type="PRINTS" id="PR00369">
    <property type="entry name" value="FLAVODOXIN"/>
</dbReference>
<dbReference type="PRINTS" id="PR00371">
    <property type="entry name" value="FPNCR"/>
</dbReference>
<dbReference type="AlphaFoldDB" id="A0A1L1PLV7"/>
<dbReference type="EC" id="1.6.2.4" evidence="4"/>
<evidence type="ECO:0000256" key="4">
    <source>
        <dbReference type="ARBA" id="ARBA00023797"/>
    </source>
</evidence>
<dbReference type="SUPFAM" id="SSF52218">
    <property type="entry name" value="Flavoproteins"/>
    <property type="match status" value="1"/>
</dbReference>
<feature type="transmembrane region" description="Helical" evidence="5">
    <location>
        <begin position="6"/>
        <end position="25"/>
    </location>
</feature>
<evidence type="ECO:0000313" key="9">
    <source>
        <dbReference type="Proteomes" id="UP000028878"/>
    </source>
</evidence>
<dbReference type="PROSITE" id="PS51384">
    <property type="entry name" value="FAD_FR"/>
    <property type="match status" value="1"/>
</dbReference>
<dbReference type="RefSeq" id="WP_009520327.1">
    <property type="nucleotide sequence ID" value="NZ_CCAE010000016.1"/>
</dbReference>
<reference evidence="9" key="1">
    <citation type="submission" date="2014-11" db="EMBL/GenBank/DDBJ databases">
        <title>Draft genome sequence of Hydrogenophaga intermedia S1.</title>
        <authorList>
            <person name="Gan H.M."/>
            <person name="Chew T.H."/>
            <person name="Stolz A."/>
        </authorList>
    </citation>
    <scope>NUCLEOTIDE SEQUENCE [LARGE SCALE GENOMIC DNA]</scope>
    <source>
        <strain evidence="9">S1</strain>
    </source>
</reference>
<dbReference type="InterPro" id="IPR017927">
    <property type="entry name" value="FAD-bd_FR_type"/>
</dbReference>
<dbReference type="Gene3D" id="2.40.30.10">
    <property type="entry name" value="Translation factors"/>
    <property type="match status" value="1"/>
</dbReference>
<dbReference type="PROSITE" id="PS50902">
    <property type="entry name" value="FLAVODOXIN_LIKE"/>
    <property type="match status" value="1"/>
</dbReference>
<keyword evidence="1" id="KW-0285">Flavoprotein</keyword>
<dbReference type="Gene3D" id="3.40.50.360">
    <property type="match status" value="1"/>
</dbReference>
<dbReference type="InterPro" id="IPR001094">
    <property type="entry name" value="Flavdoxin-like"/>
</dbReference>
<dbReference type="Pfam" id="PF00258">
    <property type="entry name" value="Flavodoxin_1"/>
    <property type="match status" value="1"/>
</dbReference>
<keyword evidence="3" id="KW-0249">Electron transport</keyword>
<dbReference type="InterPro" id="IPR017938">
    <property type="entry name" value="Riboflavin_synthase-like_b-brl"/>
</dbReference>
<name>A0A1L1PLV7_HYDIT</name>
<dbReference type="InterPro" id="IPR001709">
    <property type="entry name" value="Flavoprot_Pyr_Nucl_cyt_Rdtase"/>
</dbReference>
<evidence type="ECO:0000256" key="2">
    <source>
        <dbReference type="ARBA" id="ARBA00022643"/>
    </source>
</evidence>